<reference evidence="3" key="2">
    <citation type="submission" date="2020-09" db="EMBL/GenBank/DDBJ databases">
        <authorList>
            <person name="Sun Q."/>
            <person name="Zhou Y."/>
        </authorList>
    </citation>
    <scope>NUCLEOTIDE SEQUENCE</scope>
    <source>
        <strain evidence="3">CGMCC 4.7430</strain>
    </source>
</reference>
<dbReference type="AlphaFoldDB" id="A0A918ABY3"/>
<dbReference type="EMBL" id="BMNK01000017">
    <property type="protein sequence ID" value="GGP14783.1"/>
    <property type="molecule type" value="Genomic_DNA"/>
</dbReference>
<feature type="transmembrane region" description="Helical" evidence="1">
    <location>
        <begin position="23"/>
        <end position="42"/>
    </location>
</feature>
<sequence length="223" mass="24113">MRSQLDQGLGRLLHAMEKPAGRSLYVALAVLVVAAAALFLVFGGRGAPGDASPEAGFARDMATHHAQAVAMSFTIRDKSESGEIKNLAFDIINTQANQRGMFLGWLEQWELTQSTDLRPMRWMSGGHGHTQVSASASAETMPGMASAQELAELEKLTGVEAEVLFLQLMIRHHQGGVEMAEGLLKLSDRTEVVRMARKIVDGQQAEIVLMTDLLARRGASLSS</sequence>
<feature type="domain" description="DUF305" evidence="2">
    <location>
        <begin position="54"/>
        <end position="214"/>
    </location>
</feature>
<keyword evidence="1" id="KW-0472">Membrane</keyword>
<evidence type="ECO:0000259" key="2">
    <source>
        <dbReference type="Pfam" id="PF03713"/>
    </source>
</evidence>
<dbReference type="InterPro" id="IPR012347">
    <property type="entry name" value="Ferritin-like"/>
</dbReference>
<organism evidence="3 4">
    <name type="scientific">Nonomuraea glycinis</name>
    <dbReference type="NCBI Taxonomy" id="2047744"/>
    <lineage>
        <taxon>Bacteria</taxon>
        <taxon>Bacillati</taxon>
        <taxon>Actinomycetota</taxon>
        <taxon>Actinomycetes</taxon>
        <taxon>Streptosporangiales</taxon>
        <taxon>Streptosporangiaceae</taxon>
        <taxon>Nonomuraea</taxon>
    </lineage>
</organism>
<accession>A0A918ABY3</accession>
<keyword evidence="1" id="KW-0812">Transmembrane</keyword>
<evidence type="ECO:0000256" key="1">
    <source>
        <dbReference type="SAM" id="Phobius"/>
    </source>
</evidence>
<name>A0A918ABY3_9ACTN</name>
<dbReference type="Proteomes" id="UP000660745">
    <property type="component" value="Unassembled WGS sequence"/>
</dbReference>
<evidence type="ECO:0000313" key="3">
    <source>
        <dbReference type="EMBL" id="GGP14783.1"/>
    </source>
</evidence>
<keyword evidence="4" id="KW-1185">Reference proteome</keyword>
<comment type="caution">
    <text evidence="3">The sequence shown here is derived from an EMBL/GenBank/DDBJ whole genome shotgun (WGS) entry which is preliminary data.</text>
</comment>
<dbReference type="Pfam" id="PF03713">
    <property type="entry name" value="DUF305"/>
    <property type="match status" value="1"/>
</dbReference>
<gene>
    <name evidence="3" type="ORF">GCM10012278_71910</name>
</gene>
<reference evidence="3" key="1">
    <citation type="journal article" date="2014" name="Int. J. Syst. Evol. Microbiol.">
        <title>Complete genome sequence of Corynebacterium casei LMG S-19264T (=DSM 44701T), isolated from a smear-ripened cheese.</title>
        <authorList>
            <consortium name="US DOE Joint Genome Institute (JGI-PGF)"/>
            <person name="Walter F."/>
            <person name="Albersmeier A."/>
            <person name="Kalinowski J."/>
            <person name="Ruckert C."/>
        </authorList>
    </citation>
    <scope>NUCLEOTIDE SEQUENCE</scope>
    <source>
        <strain evidence="3">CGMCC 4.7430</strain>
    </source>
</reference>
<dbReference type="PANTHER" id="PTHR36933">
    <property type="entry name" value="SLL0788 PROTEIN"/>
    <property type="match status" value="1"/>
</dbReference>
<protein>
    <submittedName>
        <fullName evidence="3">DUF305 domain-containing protein</fullName>
    </submittedName>
</protein>
<dbReference type="PANTHER" id="PTHR36933:SF1">
    <property type="entry name" value="SLL0788 PROTEIN"/>
    <property type="match status" value="1"/>
</dbReference>
<dbReference type="InterPro" id="IPR005183">
    <property type="entry name" value="DUF305_CopM-like"/>
</dbReference>
<dbReference type="Gene3D" id="1.20.1260.10">
    <property type="match status" value="1"/>
</dbReference>
<keyword evidence="1" id="KW-1133">Transmembrane helix</keyword>
<evidence type="ECO:0000313" key="4">
    <source>
        <dbReference type="Proteomes" id="UP000660745"/>
    </source>
</evidence>
<proteinExistence type="predicted"/>